<comment type="function">
    <text evidence="9 10">Fluoride-specific ion channel. Important for reducing fluoride concentration in the cell, thus reducing its toxicity.</text>
</comment>
<evidence type="ECO:0000256" key="1">
    <source>
        <dbReference type="ARBA" id="ARBA00004651"/>
    </source>
</evidence>
<dbReference type="Proteomes" id="UP000005777">
    <property type="component" value="Unassembled WGS sequence"/>
</dbReference>
<feature type="binding site" evidence="10">
    <location>
        <position position="122"/>
    </location>
    <ligand>
        <name>Na(+)</name>
        <dbReference type="ChEBI" id="CHEBI:29101"/>
        <note>structural</note>
    </ligand>
</feature>
<sequence>MMTNKIDHSKINHSKIDHRPSPLKDWAFYLVVFLGGCLGTGLRYGLSFGNPAVFSPDNSAAAGSNPMQVWSSLRWGTLVANLIACFLYACLTALLTGLSVMDKRQGQIVNRGLGMGFCGGLSTMSTFAWEQVTMIRSGHLAAYALYASGTILVGLVCSYAGARLGKAVTGKRKR</sequence>
<keyword evidence="5 10" id="KW-0472">Membrane</keyword>
<dbReference type="PANTHER" id="PTHR28259:SF1">
    <property type="entry name" value="FLUORIDE EXPORT PROTEIN 1-RELATED"/>
    <property type="match status" value="1"/>
</dbReference>
<dbReference type="GO" id="GO:0005886">
    <property type="term" value="C:plasma membrane"/>
    <property type="evidence" value="ECO:0007669"/>
    <property type="project" value="UniProtKB-SubCell"/>
</dbReference>
<evidence type="ECO:0000313" key="11">
    <source>
        <dbReference type="EMBL" id="EFG25953.2"/>
    </source>
</evidence>
<dbReference type="GO" id="GO:0140114">
    <property type="term" value="P:cellular detoxification of fluoride"/>
    <property type="evidence" value="ECO:0007669"/>
    <property type="project" value="UniProtKB-UniRule"/>
</dbReference>
<keyword evidence="10" id="KW-0813">Transport</keyword>
<dbReference type="AlphaFoldDB" id="W5IGL0"/>
<evidence type="ECO:0000256" key="8">
    <source>
        <dbReference type="ARBA" id="ARBA00035585"/>
    </source>
</evidence>
<evidence type="ECO:0000256" key="7">
    <source>
        <dbReference type="ARBA" id="ARBA00035120"/>
    </source>
</evidence>
<evidence type="ECO:0000256" key="2">
    <source>
        <dbReference type="ARBA" id="ARBA00022475"/>
    </source>
</evidence>
<keyword evidence="2 10" id="KW-1003">Cell membrane</keyword>
<dbReference type="eggNOG" id="COG0239">
    <property type="taxonomic scope" value="Bacteria"/>
</dbReference>
<keyword evidence="3 10" id="KW-0812">Transmembrane</keyword>
<proteinExistence type="inferred from homology"/>
<keyword evidence="10" id="KW-0406">Ion transport</keyword>
<comment type="similarity">
    <text evidence="7 10">Belongs to the fluoride channel Fluc/FEX (TC 1.A.43) family.</text>
</comment>
<protein>
    <recommendedName>
        <fullName evidence="10">Fluoride-specific ion channel FluC</fullName>
    </recommendedName>
</protein>
<comment type="subcellular location">
    <subcellularLocation>
        <location evidence="1 10">Cell membrane</location>
        <topology evidence="1 10">Multi-pass membrane protein</topology>
    </subcellularLocation>
</comment>
<evidence type="ECO:0000256" key="9">
    <source>
        <dbReference type="ARBA" id="ARBA00049940"/>
    </source>
</evidence>
<dbReference type="HAMAP" id="MF_00454">
    <property type="entry name" value="FluC"/>
    <property type="match status" value="1"/>
</dbReference>
<dbReference type="PANTHER" id="PTHR28259">
    <property type="entry name" value="FLUORIDE EXPORT PROTEIN 1-RELATED"/>
    <property type="match status" value="1"/>
</dbReference>
<comment type="catalytic activity">
    <reaction evidence="8">
        <text>fluoride(in) = fluoride(out)</text>
        <dbReference type="Rhea" id="RHEA:76159"/>
        <dbReference type="ChEBI" id="CHEBI:17051"/>
    </reaction>
    <physiologicalReaction direction="left-to-right" evidence="8">
        <dbReference type="Rhea" id="RHEA:76160"/>
    </physiologicalReaction>
</comment>
<feature type="transmembrane region" description="Helical" evidence="10">
    <location>
        <begin position="26"/>
        <end position="46"/>
    </location>
</feature>
<evidence type="ECO:0000256" key="10">
    <source>
        <dbReference type="HAMAP-Rule" id="MF_00454"/>
    </source>
</evidence>
<dbReference type="Pfam" id="PF02537">
    <property type="entry name" value="CRCB"/>
    <property type="match status" value="1"/>
</dbReference>
<dbReference type="GO" id="GO:0062054">
    <property type="term" value="F:fluoride channel activity"/>
    <property type="evidence" value="ECO:0007669"/>
    <property type="project" value="UniProtKB-UniRule"/>
</dbReference>
<feature type="transmembrane region" description="Helical" evidence="10">
    <location>
        <begin position="108"/>
        <end position="129"/>
    </location>
</feature>
<reference evidence="11 12" key="1">
    <citation type="submission" date="2012-01" db="EMBL/GenBank/DDBJ databases">
        <title>The Genome Sequence of Scardovia inopinata F0304.</title>
        <authorList>
            <consortium name="The Broad Institute Genome Sequencing Platform"/>
            <person name="Ward D."/>
            <person name="Earl A."/>
            <person name="Feldgarden M."/>
            <person name="Gevers D."/>
            <person name="Young S."/>
            <person name="Zeng Q."/>
            <person name="Koehrsen M."/>
            <person name="Alvarado L."/>
            <person name="Berlin A.M."/>
            <person name="Borenstein D."/>
            <person name="Chapman S.B."/>
            <person name="Chen Z."/>
            <person name="Engels R."/>
            <person name="Freedman E."/>
            <person name="Gellesch M."/>
            <person name="Goldberg J."/>
            <person name="Griggs A."/>
            <person name="Gujja S."/>
            <person name="Heilman E.R."/>
            <person name="Heiman D.I."/>
            <person name="Hepburn T.A."/>
            <person name="Howarth C."/>
            <person name="Jen D."/>
            <person name="Larson L."/>
            <person name="Mehta T."/>
            <person name="Park D."/>
            <person name="Pearson M."/>
            <person name="Richards J."/>
            <person name="Roberts A."/>
            <person name="Saif S."/>
            <person name="Shea T.D."/>
            <person name="Shenoy N."/>
            <person name="Sisk P."/>
            <person name="Stolte C."/>
            <person name="Sykes S.N."/>
            <person name="Walk T."/>
            <person name="White J."/>
            <person name="Yandava C."/>
            <person name="Izard J."/>
            <person name="Baranova O.V."/>
            <person name="Blanton J.M."/>
            <person name="Tanner A.C."/>
            <person name="Dewhirst F."/>
            <person name="Haas B."/>
            <person name="Nusbaum C."/>
            <person name="Birren B."/>
        </authorList>
    </citation>
    <scope>NUCLEOTIDE SEQUENCE [LARGE SCALE GENOMIC DNA]</scope>
    <source>
        <strain evidence="11 12">F0304</strain>
    </source>
</reference>
<keyword evidence="4 10" id="KW-1133">Transmembrane helix</keyword>
<keyword evidence="10" id="KW-0915">Sodium</keyword>
<evidence type="ECO:0000256" key="4">
    <source>
        <dbReference type="ARBA" id="ARBA00022989"/>
    </source>
</evidence>
<dbReference type="GO" id="GO:0046872">
    <property type="term" value="F:metal ion binding"/>
    <property type="evidence" value="ECO:0007669"/>
    <property type="project" value="UniProtKB-KW"/>
</dbReference>
<comment type="activity regulation">
    <text evidence="10">Na(+) is not transported, but it plays an essential structural role and its presence is essential for fluoride channel function.</text>
</comment>
<feature type="binding site" evidence="10">
    <location>
        <position position="119"/>
    </location>
    <ligand>
        <name>Na(+)</name>
        <dbReference type="ChEBI" id="CHEBI:29101"/>
        <note>structural</note>
    </ligand>
</feature>
<name>W5IGL0_SCAIO</name>
<accession>W5IGL0</accession>
<dbReference type="InterPro" id="IPR003691">
    <property type="entry name" value="FluC"/>
</dbReference>
<gene>
    <name evidence="10" type="primary">fluC</name>
    <name evidence="10" type="synonym">crcB</name>
    <name evidence="11" type="ORF">HMPREF9020_01020</name>
</gene>
<dbReference type="HOGENOM" id="CLU_114342_4_0_11"/>
<feature type="transmembrane region" description="Helical" evidence="10">
    <location>
        <begin position="75"/>
        <end position="96"/>
    </location>
</feature>
<evidence type="ECO:0000256" key="3">
    <source>
        <dbReference type="ARBA" id="ARBA00022692"/>
    </source>
</evidence>
<dbReference type="EMBL" id="ADCX01000005">
    <property type="protein sequence ID" value="EFG25953.2"/>
    <property type="molecule type" value="Genomic_DNA"/>
</dbReference>
<evidence type="ECO:0000256" key="6">
    <source>
        <dbReference type="ARBA" id="ARBA00023303"/>
    </source>
</evidence>
<organism evidence="11 12">
    <name type="scientific">Scardovia inopinata F0304</name>
    <dbReference type="NCBI Taxonomy" id="641146"/>
    <lineage>
        <taxon>Bacteria</taxon>
        <taxon>Bacillati</taxon>
        <taxon>Actinomycetota</taxon>
        <taxon>Actinomycetes</taxon>
        <taxon>Bifidobacteriales</taxon>
        <taxon>Bifidobacteriaceae</taxon>
        <taxon>Scardovia</taxon>
    </lineage>
</organism>
<comment type="caution">
    <text evidence="11">The sequence shown here is derived from an EMBL/GenBank/DDBJ whole genome shotgun (WGS) entry which is preliminary data.</text>
</comment>
<evidence type="ECO:0000313" key="12">
    <source>
        <dbReference type="Proteomes" id="UP000005777"/>
    </source>
</evidence>
<keyword evidence="12" id="KW-1185">Reference proteome</keyword>
<feature type="transmembrane region" description="Helical" evidence="10">
    <location>
        <begin position="141"/>
        <end position="164"/>
    </location>
</feature>
<keyword evidence="6 10" id="KW-0407">Ion channel</keyword>
<dbReference type="RefSeq" id="WP_050752384.1">
    <property type="nucleotide sequence ID" value="NZ_GG770226.1"/>
</dbReference>
<keyword evidence="10" id="KW-0479">Metal-binding</keyword>
<evidence type="ECO:0000256" key="5">
    <source>
        <dbReference type="ARBA" id="ARBA00023136"/>
    </source>
</evidence>